<name>A0A9N9IA07_9GLOM</name>
<feature type="non-terminal residue" evidence="2">
    <location>
        <position position="53"/>
    </location>
</feature>
<dbReference type="PROSITE" id="PS51468">
    <property type="entry name" value="VIT"/>
    <property type="match status" value="1"/>
</dbReference>
<proteinExistence type="predicted"/>
<dbReference type="InterPro" id="IPR013694">
    <property type="entry name" value="VIT"/>
</dbReference>
<sequence>MQIYGLCFVIENEVKPIPLQHVVVKANIVDMITEVTINQTYKNVEKDTIEALY</sequence>
<accession>A0A9N9IA07</accession>
<evidence type="ECO:0000259" key="1">
    <source>
        <dbReference type="PROSITE" id="PS51468"/>
    </source>
</evidence>
<evidence type="ECO:0000313" key="3">
    <source>
        <dbReference type="Proteomes" id="UP000789570"/>
    </source>
</evidence>
<dbReference type="AlphaFoldDB" id="A0A9N9IA07"/>
<keyword evidence="3" id="KW-1185">Reference proteome</keyword>
<organism evidence="2 3">
    <name type="scientific">Funneliformis caledonium</name>
    <dbReference type="NCBI Taxonomy" id="1117310"/>
    <lineage>
        <taxon>Eukaryota</taxon>
        <taxon>Fungi</taxon>
        <taxon>Fungi incertae sedis</taxon>
        <taxon>Mucoromycota</taxon>
        <taxon>Glomeromycotina</taxon>
        <taxon>Glomeromycetes</taxon>
        <taxon>Glomerales</taxon>
        <taxon>Glomeraceae</taxon>
        <taxon>Funneliformis</taxon>
    </lineage>
</organism>
<evidence type="ECO:0000313" key="2">
    <source>
        <dbReference type="EMBL" id="CAG8727281.1"/>
    </source>
</evidence>
<gene>
    <name evidence="2" type="ORF">FCALED_LOCUS14752</name>
</gene>
<comment type="caution">
    <text evidence="2">The sequence shown here is derived from an EMBL/GenBank/DDBJ whole genome shotgun (WGS) entry which is preliminary data.</text>
</comment>
<dbReference type="EMBL" id="CAJVPQ010011452">
    <property type="protein sequence ID" value="CAG8727281.1"/>
    <property type="molecule type" value="Genomic_DNA"/>
</dbReference>
<dbReference type="OrthoDB" id="1729737at2759"/>
<feature type="non-terminal residue" evidence="2">
    <location>
        <position position="1"/>
    </location>
</feature>
<protein>
    <submittedName>
        <fullName evidence="2">4580_t:CDS:1</fullName>
    </submittedName>
</protein>
<dbReference type="Proteomes" id="UP000789570">
    <property type="component" value="Unassembled WGS sequence"/>
</dbReference>
<reference evidence="2" key="1">
    <citation type="submission" date="2021-06" db="EMBL/GenBank/DDBJ databases">
        <authorList>
            <person name="Kallberg Y."/>
            <person name="Tangrot J."/>
            <person name="Rosling A."/>
        </authorList>
    </citation>
    <scope>NUCLEOTIDE SEQUENCE</scope>
    <source>
        <strain evidence="2">UK204</strain>
    </source>
</reference>
<feature type="domain" description="VIT" evidence="1">
    <location>
        <begin position="3"/>
        <end position="53"/>
    </location>
</feature>